<comment type="caution">
    <text evidence="1">The sequence shown here is derived from an EMBL/GenBank/DDBJ whole genome shotgun (WGS) entry which is preliminary data.</text>
</comment>
<evidence type="ECO:0000313" key="1">
    <source>
        <dbReference type="EMBL" id="PSM52687.1"/>
    </source>
</evidence>
<organism evidence="1 2">
    <name type="scientific">Campylobacter blaseri</name>
    <dbReference type="NCBI Taxonomy" id="2042961"/>
    <lineage>
        <taxon>Bacteria</taxon>
        <taxon>Pseudomonadati</taxon>
        <taxon>Campylobacterota</taxon>
        <taxon>Epsilonproteobacteria</taxon>
        <taxon>Campylobacterales</taxon>
        <taxon>Campylobacteraceae</taxon>
        <taxon>Campylobacter</taxon>
    </lineage>
</organism>
<evidence type="ECO:0000313" key="2">
    <source>
        <dbReference type="Proteomes" id="UP000240535"/>
    </source>
</evidence>
<name>A0A2P8R2G1_9BACT</name>
<dbReference type="EMBL" id="PDHH01000002">
    <property type="protein sequence ID" value="PSM52687.1"/>
    <property type="molecule type" value="Genomic_DNA"/>
</dbReference>
<accession>A0A2P8R2G1</accession>
<dbReference type="RefSeq" id="WP_106870427.1">
    <property type="nucleotide sequence ID" value="NZ_CP053841.1"/>
</dbReference>
<sequence length="71" mass="8802">MENDVFNKNKNLRDYDKEPIVIKDNIMLNPFRKIAFSIWQMSNRTPDYFLNLIIYYKDSENLKIQYFQKFK</sequence>
<dbReference type="AlphaFoldDB" id="A0A2P8R2G1"/>
<dbReference type="Proteomes" id="UP000240535">
    <property type="component" value="Unassembled WGS sequence"/>
</dbReference>
<proteinExistence type="predicted"/>
<protein>
    <submittedName>
        <fullName evidence="1">Uncharacterized protein</fullName>
    </submittedName>
</protein>
<reference evidence="2" key="1">
    <citation type="submission" date="2017-10" db="EMBL/GenBank/DDBJ databases">
        <title>Campylobacter species from seals.</title>
        <authorList>
            <person name="Gilbert M.J."/>
            <person name="Zomer A.L."/>
            <person name="Timmerman A.J."/>
            <person name="Duim B."/>
            <person name="Wagenaar J.A."/>
        </authorList>
    </citation>
    <scope>NUCLEOTIDE SEQUENCE [LARGE SCALE GENOMIC DNA]</scope>
    <source>
        <strain evidence="2">17S00004-5</strain>
    </source>
</reference>
<keyword evidence="2" id="KW-1185">Reference proteome</keyword>
<gene>
    <name evidence="1" type="ORF">CQ405_02860</name>
</gene>